<organism evidence="3 4">
    <name type="scientific">Shewanella denitrificans (strain OS217 / ATCC BAA-1090 / DSM 15013)</name>
    <dbReference type="NCBI Taxonomy" id="318161"/>
    <lineage>
        <taxon>Bacteria</taxon>
        <taxon>Pseudomonadati</taxon>
        <taxon>Pseudomonadota</taxon>
        <taxon>Gammaproteobacteria</taxon>
        <taxon>Alteromonadales</taxon>
        <taxon>Shewanellaceae</taxon>
        <taxon>Shewanella</taxon>
    </lineage>
</organism>
<feature type="domain" description="AB hydrolase-1" evidence="2">
    <location>
        <begin position="11"/>
        <end position="237"/>
    </location>
</feature>
<dbReference type="PANTHER" id="PTHR46118">
    <property type="entry name" value="PROTEIN ABHD11"/>
    <property type="match status" value="1"/>
</dbReference>
<dbReference type="OrthoDB" id="9808398at2"/>
<sequence>MHFVVSGEGQAVVLIHGLFGDLDNLKSLSHELEKTHQVIRVDVPNHGLSEHWQQMDYPLLAEAVIQLLDTLDLSSAHLVGHSMGGKIAMATALLYPERIDSVVAADIAPAAYPPRHQTVFAGLNSLDLVNTTRNSALVHLTEAGIDNATAQFLLKSLRRAEVGFGWKMNLEGLIASYDKLIAWDIDAAPYTKAAFIIRGGDSDYVGAEHKQGILAQFPKVQAKTINGAGHWLHAQKPEIFNRLVAEFVGEQGR</sequence>
<keyword evidence="1 3" id="KW-0378">Hydrolase</keyword>
<dbReference type="ESTHER" id="9gamm-q3p0n2">
    <property type="family name" value="ABHD11-Acetyl_transferase"/>
</dbReference>
<dbReference type="AlphaFoldDB" id="Q12MQ6"/>
<dbReference type="SUPFAM" id="SSF53474">
    <property type="entry name" value="alpha/beta-Hydrolases"/>
    <property type="match status" value="1"/>
</dbReference>
<dbReference type="PANTHER" id="PTHR46118:SF4">
    <property type="entry name" value="PROTEIN ABHD11"/>
    <property type="match status" value="1"/>
</dbReference>
<evidence type="ECO:0000259" key="2">
    <source>
        <dbReference type="Pfam" id="PF00561"/>
    </source>
</evidence>
<dbReference type="eggNOG" id="COG0596">
    <property type="taxonomic scope" value="Bacteria"/>
</dbReference>
<name>Q12MQ6_SHEDO</name>
<dbReference type="EMBL" id="CP000302">
    <property type="protein sequence ID" value="ABE55270.1"/>
    <property type="molecule type" value="Genomic_DNA"/>
</dbReference>
<dbReference type="GO" id="GO:0016787">
    <property type="term" value="F:hydrolase activity"/>
    <property type="evidence" value="ECO:0007669"/>
    <property type="project" value="UniProtKB-KW"/>
</dbReference>
<evidence type="ECO:0000313" key="3">
    <source>
        <dbReference type="EMBL" id="ABE55270.1"/>
    </source>
</evidence>
<dbReference type="Gene3D" id="3.40.50.1820">
    <property type="entry name" value="alpha/beta hydrolase"/>
    <property type="match status" value="1"/>
</dbReference>
<evidence type="ECO:0000313" key="4">
    <source>
        <dbReference type="Proteomes" id="UP000001982"/>
    </source>
</evidence>
<dbReference type="InterPro" id="IPR000073">
    <property type="entry name" value="AB_hydrolase_1"/>
</dbReference>
<dbReference type="RefSeq" id="WP_011496426.1">
    <property type="nucleotide sequence ID" value="NC_007954.1"/>
</dbReference>
<dbReference type="Proteomes" id="UP000001982">
    <property type="component" value="Chromosome"/>
</dbReference>
<dbReference type="InterPro" id="IPR000639">
    <property type="entry name" value="Epox_hydrolase-like"/>
</dbReference>
<dbReference type="InterPro" id="IPR029058">
    <property type="entry name" value="AB_hydrolase_fold"/>
</dbReference>
<proteinExistence type="predicted"/>
<dbReference type="HOGENOM" id="CLU_020336_53_1_6"/>
<keyword evidence="4" id="KW-1185">Reference proteome</keyword>
<dbReference type="PRINTS" id="PR00111">
    <property type="entry name" value="ABHYDROLASE"/>
</dbReference>
<gene>
    <name evidence="3" type="ordered locus">Sden_1987</name>
</gene>
<dbReference type="STRING" id="318161.Sden_1987"/>
<dbReference type="Pfam" id="PF00561">
    <property type="entry name" value="Abhydrolase_1"/>
    <property type="match status" value="1"/>
</dbReference>
<accession>Q12MQ6</accession>
<dbReference type="PRINTS" id="PR00412">
    <property type="entry name" value="EPOXHYDRLASE"/>
</dbReference>
<dbReference type="KEGG" id="sdn:Sden_1987"/>
<protein>
    <submittedName>
        <fullName evidence="3">Alpha/beta hydrolase fold</fullName>
    </submittedName>
</protein>
<dbReference type="MEROPS" id="S33.010"/>
<evidence type="ECO:0000256" key="1">
    <source>
        <dbReference type="ARBA" id="ARBA00022801"/>
    </source>
</evidence>
<reference evidence="3 4" key="1">
    <citation type="submission" date="2006-03" db="EMBL/GenBank/DDBJ databases">
        <title>Complete sequence of Shewanella denitrificans OS217.</title>
        <authorList>
            <consortium name="US DOE Joint Genome Institute"/>
            <person name="Copeland A."/>
            <person name="Lucas S."/>
            <person name="Lapidus A."/>
            <person name="Barry K."/>
            <person name="Detter J.C."/>
            <person name="Glavina del Rio T."/>
            <person name="Hammon N."/>
            <person name="Israni S."/>
            <person name="Dalin E."/>
            <person name="Tice H."/>
            <person name="Pitluck S."/>
            <person name="Brettin T."/>
            <person name="Bruce D."/>
            <person name="Han C."/>
            <person name="Tapia R."/>
            <person name="Gilna P."/>
            <person name="Kiss H."/>
            <person name="Schmutz J."/>
            <person name="Larimer F."/>
            <person name="Land M."/>
            <person name="Hauser L."/>
            <person name="Kyrpides N."/>
            <person name="Lykidis A."/>
            <person name="Richardson P."/>
        </authorList>
    </citation>
    <scope>NUCLEOTIDE SEQUENCE [LARGE SCALE GENOMIC DNA]</scope>
    <source>
        <strain evidence="4">OS217 / ATCC BAA-1090 / DSM 15013</strain>
    </source>
</reference>